<dbReference type="AlphaFoldDB" id="F4L5W5"/>
<dbReference type="SMART" id="SM00047">
    <property type="entry name" value="LYZ2"/>
    <property type="match status" value="1"/>
</dbReference>
<gene>
    <name evidence="3" type="ordered locus">Halhy_4230</name>
</gene>
<sequence>MGKAEKYLKKNWLKVAIVLLLVYGATRKNLSLKINMNTPVKSEEKQPIQPVAVPKEGYTDNQRIQPIENNTFSLDPFPTKQSASELAERLTKVEEVFKKEFVHRFVKVAVNEQHKFGIPASIILANALLMSQAGQSTAALGANNFFNLHCTSDWQGPTFTAGKTCLRNYETAWMSFRDHSYYITTGAFSPLRTKSTDDVKGWVDTLQTLGFYPTKADAKAVLLLIEQYELSSWDTR</sequence>
<dbReference type="EMBL" id="CP002691">
    <property type="protein sequence ID" value="AEE52075.1"/>
    <property type="molecule type" value="Genomic_DNA"/>
</dbReference>
<keyword evidence="4" id="KW-1185">Reference proteome</keyword>
<dbReference type="PANTHER" id="PTHR33308:SF9">
    <property type="entry name" value="PEPTIDOGLYCAN HYDROLASE FLGJ"/>
    <property type="match status" value="1"/>
</dbReference>
<reference key="2">
    <citation type="submission" date="2011-04" db="EMBL/GenBank/DDBJ databases">
        <title>Complete sequence of chromosome of Haliscomenobacter hydrossis DSM 1100.</title>
        <authorList>
            <consortium name="US DOE Joint Genome Institute (JGI-PGF)"/>
            <person name="Lucas S."/>
            <person name="Han J."/>
            <person name="Lapidus A."/>
            <person name="Bruce D."/>
            <person name="Goodwin L."/>
            <person name="Pitluck S."/>
            <person name="Peters L."/>
            <person name="Kyrpides N."/>
            <person name="Mavromatis K."/>
            <person name="Ivanova N."/>
            <person name="Ovchinnikova G."/>
            <person name="Pagani I."/>
            <person name="Daligault H."/>
            <person name="Detter J.C."/>
            <person name="Han C."/>
            <person name="Land M."/>
            <person name="Hauser L."/>
            <person name="Markowitz V."/>
            <person name="Cheng J.-F."/>
            <person name="Hugenholtz P."/>
            <person name="Woyke T."/>
            <person name="Wu D."/>
            <person name="Verbarg S."/>
            <person name="Frueling A."/>
            <person name="Brambilla E."/>
            <person name="Klenk H.-P."/>
            <person name="Eisen J.A."/>
        </authorList>
    </citation>
    <scope>NUCLEOTIDE SEQUENCE</scope>
    <source>
        <strain>DSM 1100</strain>
    </source>
</reference>
<dbReference type="Pfam" id="PF01832">
    <property type="entry name" value="Glucosaminidase"/>
    <property type="match status" value="1"/>
</dbReference>
<dbReference type="PANTHER" id="PTHR33308">
    <property type="entry name" value="PEPTIDOGLYCAN HYDROLASE FLGJ"/>
    <property type="match status" value="1"/>
</dbReference>
<name>F4L5W5_HALH1</name>
<protein>
    <submittedName>
        <fullName evidence="3">Mannosyl-glycoprotein endo-beta-N-acetylglucosamidase</fullName>
    </submittedName>
</protein>
<dbReference type="RefSeq" id="WP_013766613.1">
    <property type="nucleotide sequence ID" value="NC_015510.1"/>
</dbReference>
<dbReference type="HOGENOM" id="CLU_1174088_0_0_10"/>
<dbReference type="InterPro" id="IPR002901">
    <property type="entry name" value="MGlyc_endo_b_GlcNAc-like_dom"/>
</dbReference>
<feature type="domain" description="Mannosyl-glycoprotein endo-beta-N-acetylglucosamidase-like" evidence="2">
    <location>
        <begin position="90"/>
        <end position="234"/>
    </location>
</feature>
<organism evidence="3 4">
    <name type="scientific">Haliscomenobacter hydrossis (strain ATCC 27775 / DSM 1100 / LMG 10767 / O)</name>
    <dbReference type="NCBI Taxonomy" id="760192"/>
    <lineage>
        <taxon>Bacteria</taxon>
        <taxon>Pseudomonadati</taxon>
        <taxon>Bacteroidota</taxon>
        <taxon>Saprospiria</taxon>
        <taxon>Saprospirales</taxon>
        <taxon>Haliscomenobacteraceae</taxon>
        <taxon>Haliscomenobacter</taxon>
    </lineage>
</organism>
<evidence type="ECO:0000259" key="2">
    <source>
        <dbReference type="SMART" id="SM00047"/>
    </source>
</evidence>
<dbReference type="OrthoDB" id="977752at2"/>
<dbReference type="GO" id="GO:0004040">
    <property type="term" value="F:amidase activity"/>
    <property type="evidence" value="ECO:0007669"/>
    <property type="project" value="InterPro"/>
</dbReference>
<dbReference type="InterPro" id="IPR051056">
    <property type="entry name" value="Glycosyl_Hydrolase_73"/>
</dbReference>
<keyword evidence="1" id="KW-0378">Hydrolase</keyword>
<dbReference type="eggNOG" id="COG1705">
    <property type="taxonomic scope" value="Bacteria"/>
</dbReference>
<evidence type="ECO:0000313" key="3">
    <source>
        <dbReference type="EMBL" id="AEE52075.1"/>
    </source>
</evidence>
<accession>F4L5W5</accession>
<dbReference type="STRING" id="760192.Halhy_4230"/>
<reference evidence="3 4" key="1">
    <citation type="journal article" date="2011" name="Stand. Genomic Sci.">
        <title>Complete genome sequence of Haliscomenobacter hydrossis type strain (O).</title>
        <authorList>
            <consortium name="US DOE Joint Genome Institute (JGI-PGF)"/>
            <person name="Daligault H."/>
            <person name="Lapidus A."/>
            <person name="Zeytun A."/>
            <person name="Nolan M."/>
            <person name="Lucas S."/>
            <person name="Del Rio T.G."/>
            <person name="Tice H."/>
            <person name="Cheng J.F."/>
            <person name="Tapia R."/>
            <person name="Han C."/>
            <person name="Goodwin L."/>
            <person name="Pitluck S."/>
            <person name="Liolios K."/>
            <person name="Pagani I."/>
            <person name="Ivanova N."/>
            <person name="Huntemann M."/>
            <person name="Mavromatis K."/>
            <person name="Mikhailova N."/>
            <person name="Pati A."/>
            <person name="Chen A."/>
            <person name="Palaniappan K."/>
            <person name="Land M."/>
            <person name="Hauser L."/>
            <person name="Brambilla E.M."/>
            <person name="Rohde M."/>
            <person name="Verbarg S."/>
            <person name="Goker M."/>
            <person name="Bristow J."/>
            <person name="Eisen J.A."/>
            <person name="Markowitz V."/>
            <person name="Hugenholtz P."/>
            <person name="Kyrpides N.C."/>
            <person name="Klenk H.P."/>
            <person name="Woyke T."/>
        </authorList>
    </citation>
    <scope>NUCLEOTIDE SEQUENCE [LARGE SCALE GENOMIC DNA]</scope>
    <source>
        <strain evidence="4">ATCC 27775 / DSM 1100 / LMG 10767 / O</strain>
    </source>
</reference>
<dbReference type="Gene3D" id="1.10.530.10">
    <property type="match status" value="1"/>
</dbReference>
<evidence type="ECO:0000313" key="4">
    <source>
        <dbReference type="Proteomes" id="UP000008461"/>
    </source>
</evidence>
<dbReference type="Proteomes" id="UP000008461">
    <property type="component" value="Chromosome"/>
</dbReference>
<evidence type="ECO:0000256" key="1">
    <source>
        <dbReference type="ARBA" id="ARBA00022801"/>
    </source>
</evidence>
<proteinExistence type="predicted"/>
<dbReference type="KEGG" id="hhy:Halhy_4230"/>